<evidence type="ECO:0000256" key="5">
    <source>
        <dbReference type="ARBA" id="ARBA00022801"/>
    </source>
</evidence>
<protein>
    <recommendedName>
        <fullName evidence="3 8">Histidinol-phosphatase</fullName>
        <shortName evidence="8">HolPase</shortName>
        <ecNumber evidence="3 8">3.1.3.15</ecNumber>
    </recommendedName>
</protein>
<sequence length="270" mass="31821">MSIVCDFHLHSGFSEDSSSPMEEMVRAAAEKGLKILCFTEHYDLDYPEGCGEFRPDMEAYVSRLFSLRETYRDRIQIRLGLELGMQSHLGEAYRRLAGSFPFDFLIASQHLVEGADPYYPEYWQGRREEEVYRRYFETVLRNIRSMEEFDTLGHLDYIVRYGPNRNRFYSFRAYEDVITPILQELIRRNKCLEVNTAGLKYGLGHPNPEEDVLRRYRELGGRRITIGSDAHKPEHIAWEFQKTEKILLDLGFTHYTVFQNRIPLELPLGR</sequence>
<dbReference type="EMBL" id="DVOS01000064">
    <property type="protein sequence ID" value="HIV23859.1"/>
    <property type="molecule type" value="Genomic_DNA"/>
</dbReference>
<keyword evidence="5 8" id="KW-0378">Hydrolase</keyword>
<dbReference type="InterPro" id="IPR016195">
    <property type="entry name" value="Pol/histidinol_Pase-like"/>
</dbReference>
<dbReference type="GO" id="GO:0005737">
    <property type="term" value="C:cytoplasm"/>
    <property type="evidence" value="ECO:0007669"/>
    <property type="project" value="TreeGrafter"/>
</dbReference>
<dbReference type="Proteomes" id="UP000886889">
    <property type="component" value="Unassembled WGS sequence"/>
</dbReference>
<reference evidence="10" key="1">
    <citation type="submission" date="2020-10" db="EMBL/GenBank/DDBJ databases">
        <authorList>
            <person name="Gilroy R."/>
        </authorList>
    </citation>
    <scope>NUCLEOTIDE SEQUENCE</scope>
    <source>
        <strain evidence="10">ChiBcec6-7307</strain>
    </source>
</reference>
<dbReference type="InterPro" id="IPR003141">
    <property type="entry name" value="Pol/His_phosphatase_N"/>
</dbReference>
<evidence type="ECO:0000256" key="6">
    <source>
        <dbReference type="ARBA" id="ARBA00023102"/>
    </source>
</evidence>
<dbReference type="CDD" id="cd12110">
    <property type="entry name" value="PHP_HisPPase_Hisj_like"/>
    <property type="match status" value="1"/>
</dbReference>
<keyword evidence="6 8" id="KW-0368">Histidine biosynthesis</keyword>
<dbReference type="Pfam" id="PF02811">
    <property type="entry name" value="PHP"/>
    <property type="match status" value="1"/>
</dbReference>
<accession>A0A9D1T8L4</accession>
<organism evidence="10 11">
    <name type="scientific">Candidatus Merdiplasma excrementigallinarum</name>
    <dbReference type="NCBI Taxonomy" id="2840864"/>
    <lineage>
        <taxon>Bacteria</taxon>
        <taxon>Bacillati</taxon>
        <taxon>Bacillota</taxon>
        <taxon>Clostridia</taxon>
        <taxon>Lachnospirales</taxon>
        <taxon>Lachnospiraceae</taxon>
        <taxon>Lachnospiraceae incertae sedis</taxon>
        <taxon>Candidatus Merdiplasma</taxon>
    </lineage>
</organism>
<dbReference type="PANTHER" id="PTHR21039">
    <property type="entry name" value="HISTIDINOL PHOSPHATASE-RELATED"/>
    <property type="match status" value="1"/>
</dbReference>
<evidence type="ECO:0000256" key="2">
    <source>
        <dbReference type="ARBA" id="ARBA00009152"/>
    </source>
</evidence>
<feature type="domain" description="Polymerase/histidinol phosphatase N-terminal" evidence="9">
    <location>
        <begin position="5"/>
        <end position="87"/>
    </location>
</feature>
<evidence type="ECO:0000313" key="11">
    <source>
        <dbReference type="Proteomes" id="UP000886889"/>
    </source>
</evidence>
<comment type="similarity">
    <text evidence="2 8">Belongs to the PHP hydrolase family. HisK subfamily.</text>
</comment>
<comment type="pathway">
    <text evidence="1 8">Amino-acid biosynthesis; L-histidine biosynthesis; L-histidine from 5-phospho-alpha-D-ribose 1-diphosphate: step 8/9.</text>
</comment>
<evidence type="ECO:0000256" key="1">
    <source>
        <dbReference type="ARBA" id="ARBA00004970"/>
    </source>
</evidence>
<dbReference type="InterPro" id="IPR004013">
    <property type="entry name" value="PHP_dom"/>
</dbReference>
<dbReference type="GO" id="GO:0000105">
    <property type="term" value="P:L-histidine biosynthetic process"/>
    <property type="evidence" value="ECO:0007669"/>
    <property type="project" value="UniProtKB-UniRule"/>
</dbReference>
<dbReference type="GO" id="GO:0004401">
    <property type="term" value="F:histidinol-phosphatase activity"/>
    <property type="evidence" value="ECO:0007669"/>
    <property type="project" value="UniProtKB-UniRule"/>
</dbReference>
<dbReference type="Gene3D" id="3.20.20.140">
    <property type="entry name" value="Metal-dependent hydrolases"/>
    <property type="match status" value="1"/>
</dbReference>
<evidence type="ECO:0000256" key="3">
    <source>
        <dbReference type="ARBA" id="ARBA00013085"/>
    </source>
</evidence>
<comment type="catalytic activity">
    <reaction evidence="7 8">
        <text>L-histidinol phosphate + H2O = L-histidinol + phosphate</text>
        <dbReference type="Rhea" id="RHEA:14465"/>
        <dbReference type="ChEBI" id="CHEBI:15377"/>
        <dbReference type="ChEBI" id="CHEBI:43474"/>
        <dbReference type="ChEBI" id="CHEBI:57699"/>
        <dbReference type="ChEBI" id="CHEBI:57980"/>
        <dbReference type="EC" id="3.1.3.15"/>
    </reaction>
</comment>
<evidence type="ECO:0000313" key="10">
    <source>
        <dbReference type="EMBL" id="HIV23859.1"/>
    </source>
</evidence>
<evidence type="ECO:0000256" key="8">
    <source>
        <dbReference type="RuleBase" id="RU366003"/>
    </source>
</evidence>
<evidence type="ECO:0000259" key="9">
    <source>
        <dbReference type="SMART" id="SM00481"/>
    </source>
</evidence>
<proteinExistence type="inferred from homology"/>
<dbReference type="PANTHER" id="PTHR21039:SF0">
    <property type="entry name" value="HISTIDINOL-PHOSPHATASE"/>
    <property type="match status" value="1"/>
</dbReference>
<name>A0A9D1T8L4_9FIRM</name>
<evidence type="ECO:0000256" key="4">
    <source>
        <dbReference type="ARBA" id="ARBA00022605"/>
    </source>
</evidence>
<dbReference type="SMART" id="SM00481">
    <property type="entry name" value="POLIIIAc"/>
    <property type="match status" value="1"/>
</dbReference>
<dbReference type="AlphaFoldDB" id="A0A9D1T8L4"/>
<evidence type="ECO:0000256" key="7">
    <source>
        <dbReference type="ARBA" id="ARBA00049158"/>
    </source>
</evidence>
<gene>
    <name evidence="10" type="ORF">IAC80_07940</name>
</gene>
<dbReference type="InterPro" id="IPR010140">
    <property type="entry name" value="Histidinol_P_phosphatase_HisJ"/>
</dbReference>
<dbReference type="SUPFAM" id="SSF89550">
    <property type="entry name" value="PHP domain-like"/>
    <property type="match status" value="1"/>
</dbReference>
<dbReference type="NCBIfam" id="TIGR01856">
    <property type="entry name" value="hisJ_fam"/>
    <property type="match status" value="1"/>
</dbReference>
<comment type="caution">
    <text evidence="10">The sequence shown here is derived from an EMBL/GenBank/DDBJ whole genome shotgun (WGS) entry which is preliminary data.</text>
</comment>
<reference evidence="10" key="2">
    <citation type="journal article" date="2021" name="PeerJ">
        <title>Extensive microbial diversity within the chicken gut microbiome revealed by metagenomics and culture.</title>
        <authorList>
            <person name="Gilroy R."/>
            <person name="Ravi A."/>
            <person name="Getino M."/>
            <person name="Pursley I."/>
            <person name="Horton D.L."/>
            <person name="Alikhan N.F."/>
            <person name="Baker D."/>
            <person name="Gharbi K."/>
            <person name="Hall N."/>
            <person name="Watson M."/>
            <person name="Adriaenssens E.M."/>
            <person name="Foster-Nyarko E."/>
            <person name="Jarju S."/>
            <person name="Secka A."/>
            <person name="Antonio M."/>
            <person name="Oren A."/>
            <person name="Chaudhuri R.R."/>
            <person name="La Ragione R."/>
            <person name="Hildebrand F."/>
            <person name="Pallen M.J."/>
        </authorList>
    </citation>
    <scope>NUCLEOTIDE SEQUENCE</scope>
    <source>
        <strain evidence="10">ChiBcec6-7307</strain>
    </source>
</reference>
<keyword evidence="4 8" id="KW-0028">Amino-acid biosynthesis</keyword>
<dbReference type="EC" id="3.1.3.15" evidence="3 8"/>